<dbReference type="InParanoid" id="A0A165E3S9"/>
<organism evidence="2 3">
    <name type="scientific">Exidia glandulosa HHB12029</name>
    <dbReference type="NCBI Taxonomy" id="1314781"/>
    <lineage>
        <taxon>Eukaryota</taxon>
        <taxon>Fungi</taxon>
        <taxon>Dikarya</taxon>
        <taxon>Basidiomycota</taxon>
        <taxon>Agaricomycotina</taxon>
        <taxon>Agaricomycetes</taxon>
        <taxon>Auriculariales</taxon>
        <taxon>Exidiaceae</taxon>
        <taxon>Exidia</taxon>
    </lineage>
</organism>
<gene>
    <name evidence="2" type="ORF">EXIGLDRAFT_232703</name>
</gene>
<protein>
    <recommendedName>
        <fullName evidence="1">F-box domain-containing protein</fullName>
    </recommendedName>
</protein>
<name>A0A165E3S9_EXIGL</name>
<dbReference type="OrthoDB" id="2745518at2759"/>
<evidence type="ECO:0000313" key="3">
    <source>
        <dbReference type="Proteomes" id="UP000077266"/>
    </source>
</evidence>
<evidence type="ECO:0000259" key="1">
    <source>
        <dbReference type="PROSITE" id="PS50181"/>
    </source>
</evidence>
<dbReference type="Pfam" id="PF00646">
    <property type="entry name" value="F-box"/>
    <property type="match status" value="1"/>
</dbReference>
<dbReference type="Proteomes" id="UP000077266">
    <property type="component" value="Unassembled WGS sequence"/>
</dbReference>
<dbReference type="EMBL" id="KV426169">
    <property type="protein sequence ID" value="KZV86007.1"/>
    <property type="molecule type" value="Genomic_DNA"/>
</dbReference>
<proteinExistence type="predicted"/>
<sequence>MRTFTDLPLEMLLEVLEYVDDLDTLLAAITSHKRWHSVYNAYPKSFSRRVLRNNLGPEVHASALCTIRVTTSVPPNVRVLPYYPPTAGRRLHFFDRVRFRFAEARMRPESTTDAEYAILYKRARICDELELVYSRRCVCGLVAVVRP</sequence>
<evidence type="ECO:0000313" key="2">
    <source>
        <dbReference type="EMBL" id="KZV86007.1"/>
    </source>
</evidence>
<reference evidence="2 3" key="1">
    <citation type="journal article" date="2016" name="Mol. Biol. Evol.">
        <title>Comparative Genomics of Early-Diverging Mushroom-Forming Fungi Provides Insights into the Origins of Lignocellulose Decay Capabilities.</title>
        <authorList>
            <person name="Nagy L.G."/>
            <person name="Riley R."/>
            <person name="Tritt A."/>
            <person name="Adam C."/>
            <person name="Daum C."/>
            <person name="Floudas D."/>
            <person name="Sun H."/>
            <person name="Yadav J.S."/>
            <person name="Pangilinan J."/>
            <person name="Larsson K.H."/>
            <person name="Matsuura K."/>
            <person name="Barry K."/>
            <person name="Labutti K."/>
            <person name="Kuo R."/>
            <person name="Ohm R.A."/>
            <person name="Bhattacharya S.S."/>
            <person name="Shirouzu T."/>
            <person name="Yoshinaga Y."/>
            <person name="Martin F.M."/>
            <person name="Grigoriev I.V."/>
            <person name="Hibbett D.S."/>
        </authorList>
    </citation>
    <scope>NUCLEOTIDE SEQUENCE [LARGE SCALE GENOMIC DNA]</scope>
    <source>
        <strain evidence="2 3">HHB12029</strain>
    </source>
</reference>
<dbReference type="InterPro" id="IPR036047">
    <property type="entry name" value="F-box-like_dom_sf"/>
</dbReference>
<dbReference type="SUPFAM" id="SSF81383">
    <property type="entry name" value="F-box domain"/>
    <property type="match status" value="1"/>
</dbReference>
<keyword evidence="3" id="KW-1185">Reference proteome</keyword>
<dbReference type="PROSITE" id="PS50181">
    <property type="entry name" value="FBOX"/>
    <property type="match status" value="1"/>
</dbReference>
<accession>A0A165E3S9</accession>
<feature type="domain" description="F-box" evidence="1">
    <location>
        <begin position="1"/>
        <end position="49"/>
    </location>
</feature>
<dbReference type="AlphaFoldDB" id="A0A165E3S9"/>
<dbReference type="InterPro" id="IPR001810">
    <property type="entry name" value="F-box_dom"/>
</dbReference>